<evidence type="ECO:0000313" key="4">
    <source>
        <dbReference type="Proteomes" id="UP000799779"/>
    </source>
</evidence>
<keyword evidence="4" id="KW-1185">Reference proteome</keyword>
<evidence type="ECO:0000259" key="2">
    <source>
        <dbReference type="Pfam" id="PF10433"/>
    </source>
</evidence>
<feature type="domain" description="RSE1/DDB1/CPSF1 first beta-propeller" evidence="2">
    <location>
        <begin position="85"/>
        <end position="487"/>
    </location>
</feature>
<dbReference type="Pfam" id="PF10433">
    <property type="entry name" value="Beta-prop_RSE1_1st"/>
    <property type="match status" value="1"/>
</dbReference>
<evidence type="ECO:0000313" key="3">
    <source>
        <dbReference type="EMBL" id="KAF2004601.1"/>
    </source>
</evidence>
<name>A0A6A5WWS8_9PLEO</name>
<dbReference type="InterPro" id="IPR015943">
    <property type="entry name" value="WD40/YVTN_repeat-like_dom_sf"/>
</dbReference>
<reference evidence="3" key="1">
    <citation type="journal article" date="2020" name="Stud. Mycol.">
        <title>101 Dothideomycetes genomes: a test case for predicting lifestyles and emergence of pathogens.</title>
        <authorList>
            <person name="Haridas S."/>
            <person name="Albert R."/>
            <person name="Binder M."/>
            <person name="Bloem J."/>
            <person name="Labutti K."/>
            <person name="Salamov A."/>
            <person name="Andreopoulos B."/>
            <person name="Baker S."/>
            <person name="Barry K."/>
            <person name="Bills G."/>
            <person name="Bluhm B."/>
            <person name="Cannon C."/>
            <person name="Castanera R."/>
            <person name="Culley D."/>
            <person name="Daum C."/>
            <person name="Ezra D."/>
            <person name="Gonzalez J."/>
            <person name="Henrissat B."/>
            <person name="Kuo A."/>
            <person name="Liang C."/>
            <person name="Lipzen A."/>
            <person name="Lutzoni F."/>
            <person name="Magnuson J."/>
            <person name="Mondo S."/>
            <person name="Nolan M."/>
            <person name="Ohm R."/>
            <person name="Pangilinan J."/>
            <person name="Park H.-J."/>
            <person name="Ramirez L."/>
            <person name="Alfaro M."/>
            <person name="Sun H."/>
            <person name="Tritt A."/>
            <person name="Yoshinaga Y."/>
            <person name="Zwiers L.-H."/>
            <person name="Turgeon B."/>
            <person name="Goodwin S."/>
            <person name="Spatafora J."/>
            <person name="Crous P."/>
            <person name="Grigoriev I."/>
        </authorList>
    </citation>
    <scope>NUCLEOTIDE SEQUENCE</scope>
    <source>
        <strain evidence="3">CBS 123094</strain>
    </source>
</reference>
<protein>
    <recommendedName>
        <fullName evidence="2">RSE1/DDB1/CPSF1 first beta-propeller domain-containing protein</fullName>
    </recommendedName>
</protein>
<proteinExistence type="predicted"/>
<dbReference type="Gene3D" id="2.130.10.10">
    <property type="entry name" value="YVTN repeat-like/Quinoprotein amine dehydrogenase"/>
    <property type="match status" value="2"/>
</dbReference>
<sequence>MENLIQGQVLVDGEWVSRPADIYRIMARAQQQAATETREPEEKPPPPVPQLGLLSRTVFASPLIKFILPANIQLKKPQDGIFIGDVVFIYESSVILKEIRAYGHLSHVATKTDFKGHILAARRFGEPRKVEIEPPRDGPFNIHAERRRASKGAETDALPPEVLLLTLDSKMLMFLWAKSDVAGSVRFHHKTIRLPAGATRDDHPGTFLAVDPKCRAIAVAAPGGRFILYKTKNMKEWQKGLLDGHDVTPVIDERLILLDGRIMHMEFLSPRPDRADDYHVVLLFIVAVARRTKITCYDWDSRSDLDSATARAERVAVDPDDHNPALVIPLIHRPDFLLVCDRHISIHRNILSGTPQRFTHPIRHDILRPLRPADGKFFPRWVQWDRAPRVGEREGLYIAREDGQVMYADVRSDEVATSEAGKWPHALDRAFATLDADTPTLNMQNPDILVAAGVASDGQMCKIGAWVSEYSASATFGQNNNFMLINSIPNWAPILDLSVARPLSEHVPNAETRSSIFVANGREPHGTITELRSGLNAPVENYSVGMNGCTGLWIIDYGSEVLEVNGRRAKEHYVVVLVTSPPESFVLRISRRTVPQMRGWEVGAWDDGVWAIANFPEYVPVQDGILRDDETILACVLSNRDVVQITRREVRLLYRPAFGIAASHEFPPSVFLLAAAARFGIPFIAAAFRESGNVILQVRSISNGNFGDEIRQELPTDATCLDLFEVYGNAYIFVAIRNSMHIIFKVEHSGLTQVFGNVNPDTDDTSDVSMVCESAVVLVYDGGITILGGMRNGTLLSIGAKTLHYREHSIPSDDILLPDSLAWSISSKSAKQMGTTTVHVSRCVTDPSVAFATCGSDFCRVRCGQQGSVMEIDSIWFTDQADPGFSQGPVTAVGQVPLKSNEGLSERDLGGFIFAVSGNKLLYTQLDYEIASSMTGYGSISPECSKVVPRKTVTEATPTKLAYITALRKMVVATIDIKEERAPPNGYRSIRSSLKLVNLDPEDVLVKLEDGAEELVRSKPIVGEFQLKNYERVYSIVDWTFISKGKSYHFIIVGTGIRQDQDKETGRRLFLQVKDNVFKLKKDYSFDRPVRCLALFGDKQLVTIHGNTVSLEEYHYPDARWLKQCQHTLTSDGVHLTVSNPFVYISTLTDSHVCFEINTDDSQAHSFAQVFTDSKQRNAAYHMVISLDNPVSQPSSDSEISQSAPETTTTTMVLQTDKTGSLVGLFHPPSRTFKSSATTLFEASLPKSVVRLARGNIRPPWRRPFSPKSLTPSPTPGVLADDILGTSTDGTVYIFTLLKPSALKLLKLLQNLIDVKRNRDPAHQHSVIRRSGVLNDVLMNGMGGEHYDVVRLRDVDPGEKMRGVGRARGWWVDGDVLGRFFGEEKGDLGALVEEETEERVRELFWGLVRGNEEGVGVLGDSGEEMDIDGEEKAVEQVWMERVKAWVDEVLMPIL</sequence>
<organism evidence="3 4">
    <name type="scientific">Amniculicola lignicola CBS 123094</name>
    <dbReference type="NCBI Taxonomy" id="1392246"/>
    <lineage>
        <taxon>Eukaryota</taxon>
        <taxon>Fungi</taxon>
        <taxon>Dikarya</taxon>
        <taxon>Ascomycota</taxon>
        <taxon>Pezizomycotina</taxon>
        <taxon>Dothideomycetes</taxon>
        <taxon>Pleosporomycetidae</taxon>
        <taxon>Pleosporales</taxon>
        <taxon>Amniculicolaceae</taxon>
        <taxon>Amniculicola</taxon>
    </lineage>
</organism>
<evidence type="ECO:0000256" key="1">
    <source>
        <dbReference type="SAM" id="MobiDB-lite"/>
    </source>
</evidence>
<dbReference type="EMBL" id="ML977566">
    <property type="protein sequence ID" value="KAF2004601.1"/>
    <property type="molecule type" value="Genomic_DNA"/>
</dbReference>
<dbReference type="InterPro" id="IPR018846">
    <property type="entry name" value="Beta-prop_RSE1/DDB1/CPSF1_1st"/>
</dbReference>
<accession>A0A6A5WWS8</accession>
<dbReference type="Proteomes" id="UP000799779">
    <property type="component" value="Unassembled WGS sequence"/>
</dbReference>
<dbReference type="OrthoDB" id="20774at2759"/>
<gene>
    <name evidence="3" type="ORF">P154DRAFT_426022</name>
</gene>
<dbReference type="PANTHER" id="PTHR10644">
    <property type="entry name" value="DNA REPAIR/RNA PROCESSING CPSF FAMILY"/>
    <property type="match status" value="1"/>
</dbReference>
<feature type="region of interest" description="Disordered" evidence="1">
    <location>
        <begin position="31"/>
        <end position="50"/>
    </location>
</feature>
<dbReference type="InterPro" id="IPR050358">
    <property type="entry name" value="RSE1/DDB1/CFT1"/>
</dbReference>